<feature type="compositionally biased region" description="Acidic residues" evidence="1">
    <location>
        <begin position="99"/>
        <end position="112"/>
    </location>
</feature>
<dbReference type="InterPro" id="IPR036465">
    <property type="entry name" value="vWFA_dom_sf"/>
</dbReference>
<evidence type="ECO:0000313" key="5">
    <source>
        <dbReference type="Proteomes" id="UP000241454"/>
    </source>
</evidence>
<sequence>MRDGHVMKWMKDPLAGFISRCGARMGKFTALLVTIAMLAGTTGAGATAFADETVTDGGNVAAESAASQPESTQQSDAENAVGSDVADIAGQDVAGQSATDDDDAQCLTDDGESQQPSNEQAQSQLQSQSQPEQPSETMPEQRQPCDKTEQPNEQKEQERQAVRQPTAENADVPANGAAPTQDGDRNDHAGENRTDAVANGDAGATADDGKTGDADDADNDGNTAEDADDADKNGKNDADKDAASAQNGNDNDKNDAAKDDADADEHIMRDRFTFNRKTVMRAARNVAVPQPDHTKSITYNNGGKYTLNLNVVGKDTRESHETTEKIEVVLVLDTSGSMNYCMDGSQRRCNKSNPKRLTALKEAATSFIDATETTNDTIQDENSKVRIAIAQFGQTSGVVSSLTSDTAALKSSVSRLSANGATPADKGMAAAQTALLRARPGAKKIVIFFADGVPTTQNTFSTRVANDAVTTALAMKSAGTLIYSIGIFEGANPEQQSFGNRENDQANQFMHAVSSNYPNATAYDKANWGTGGNLGYYKATNSADDLTKIFDDIQKEITTGSAYSGVSIVDELSEYAQVDGVVWNMASMRNFGGTTYYRVTGGVTLNVTNLPSGATPPVLERDYTLWYSDAGNGKIRVEFAGDYELLHNATYTLSYGIVPTDSAYARVNMVDGGINYDATGDAGTGTTSAGKPGFRSNVSAQVCYTFDKQSACAAYQHPVLQVPSANVVVTKHWEGGMPASGAALRIDFMQGGASKLGKDLSEDDELPTGEWQYAFRGVMAGDYTVTEGNIAGYHAKGNVTSVPIGITRADMWSAFDKGQTATYEASFTNVKETVAVLPLSGASEGRTWLVVAGVAALVLLLAGIVGLALIGRGRP</sequence>
<gene>
    <name evidence="4" type="ORF">C8077_08380</name>
</gene>
<dbReference type="SUPFAM" id="SSF53300">
    <property type="entry name" value="vWA-like"/>
    <property type="match status" value="1"/>
</dbReference>
<dbReference type="Pfam" id="PF13519">
    <property type="entry name" value="VWA_2"/>
    <property type="match status" value="1"/>
</dbReference>
<feature type="compositionally biased region" description="Low complexity" evidence="1">
    <location>
        <begin position="195"/>
        <end position="206"/>
    </location>
</feature>
<dbReference type="InterPro" id="IPR055384">
    <property type="entry name" value="DUF7604"/>
</dbReference>
<feature type="transmembrane region" description="Helical" evidence="2">
    <location>
        <begin position="848"/>
        <end position="870"/>
    </location>
</feature>
<dbReference type="Proteomes" id="UP000241454">
    <property type="component" value="Chromosome"/>
</dbReference>
<evidence type="ECO:0000256" key="1">
    <source>
        <dbReference type="SAM" id="MobiDB-lite"/>
    </source>
</evidence>
<organism evidence="4 5">
    <name type="scientific">Bifidobacterium adolescentis</name>
    <dbReference type="NCBI Taxonomy" id="1680"/>
    <lineage>
        <taxon>Bacteria</taxon>
        <taxon>Bacillati</taxon>
        <taxon>Actinomycetota</taxon>
        <taxon>Actinomycetes</taxon>
        <taxon>Bifidobacteriales</taxon>
        <taxon>Bifidobacteriaceae</taxon>
        <taxon>Bifidobacterium</taxon>
    </lineage>
</organism>
<protein>
    <recommendedName>
        <fullName evidence="3">VWFA domain-containing protein</fullName>
    </recommendedName>
</protein>
<name>A0A2R4G4Z7_BIFAD</name>
<feature type="compositionally biased region" description="Basic and acidic residues" evidence="1">
    <location>
        <begin position="143"/>
        <end position="161"/>
    </location>
</feature>
<dbReference type="CDD" id="cd00198">
    <property type="entry name" value="vWFA"/>
    <property type="match status" value="1"/>
</dbReference>
<dbReference type="EMBL" id="CP028341">
    <property type="protein sequence ID" value="AVT45903.1"/>
    <property type="molecule type" value="Genomic_DNA"/>
</dbReference>
<dbReference type="PROSITE" id="PS50234">
    <property type="entry name" value="VWFA"/>
    <property type="match status" value="1"/>
</dbReference>
<keyword evidence="2" id="KW-0472">Membrane</keyword>
<feature type="compositionally biased region" description="Basic and acidic residues" evidence="1">
    <location>
        <begin position="182"/>
        <end position="194"/>
    </location>
</feature>
<accession>A0A2R4G4Z7</accession>
<feature type="compositionally biased region" description="Low complexity" evidence="1">
    <location>
        <begin position="119"/>
        <end position="141"/>
    </location>
</feature>
<keyword evidence="2" id="KW-0812">Transmembrane</keyword>
<evidence type="ECO:0000256" key="2">
    <source>
        <dbReference type="SAM" id="Phobius"/>
    </source>
</evidence>
<feature type="compositionally biased region" description="Polar residues" evidence="1">
    <location>
        <begin position="65"/>
        <end position="77"/>
    </location>
</feature>
<dbReference type="Pfam" id="PF24558">
    <property type="entry name" value="DUF7604"/>
    <property type="match status" value="1"/>
</dbReference>
<dbReference type="Gene3D" id="3.40.50.410">
    <property type="entry name" value="von Willebrand factor, type A domain"/>
    <property type="match status" value="1"/>
</dbReference>
<dbReference type="SMART" id="SM00327">
    <property type="entry name" value="VWA"/>
    <property type="match status" value="1"/>
</dbReference>
<reference evidence="4 5" key="1">
    <citation type="submission" date="2018-03" db="EMBL/GenBank/DDBJ databases">
        <authorList>
            <person name="Keele B.F."/>
        </authorList>
    </citation>
    <scope>NUCLEOTIDE SEQUENCE [LARGE SCALE GENOMIC DNA]</scope>
    <source>
        <strain evidence="4 5">1-11</strain>
    </source>
</reference>
<proteinExistence type="predicted"/>
<dbReference type="AlphaFoldDB" id="A0A2R4G4Z7"/>
<dbReference type="InterPro" id="IPR002035">
    <property type="entry name" value="VWF_A"/>
</dbReference>
<feature type="region of interest" description="Disordered" evidence="1">
    <location>
        <begin position="61"/>
        <end position="264"/>
    </location>
</feature>
<evidence type="ECO:0000313" key="4">
    <source>
        <dbReference type="EMBL" id="AVT45903.1"/>
    </source>
</evidence>
<evidence type="ECO:0000259" key="3">
    <source>
        <dbReference type="PROSITE" id="PS50234"/>
    </source>
</evidence>
<feature type="compositionally biased region" description="Basic and acidic residues" evidence="1">
    <location>
        <begin position="230"/>
        <end position="242"/>
    </location>
</feature>
<feature type="domain" description="VWFA" evidence="3">
    <location>
        <begin position="327"/>
        <end position="553"/>
    </location>
</feature>
<keyword evidence="2" id="KW-1133">Transmembrane helix</keyword>
<feature type="compositionally biased region" description="Acidic residues" evidence="1">
    <location>
        <begin position="214"/>
        <end position="229"/>
    </location>
</feature>
<feature type="compositionally biased region" description="Basic and acidic residues" evidence="1">
    <location>
        <begin position="250"/>
        <end position="264"/>
    </location>
</feature>